<protein>
    <submittedName>
        <fullName evidence="2">Uncharacterized protein</fullName>
    </submittedName>
</protein>
<evidence type="ECO:0000313" key="2">
    <source>
        <dbReference type="EMBL" id="CBH97895.1"/>
    </source>
</evidence>
<name>E6PSI8_9ZZZZ</name>
<evidence type="ECO:0000256" key="1">
    <source>
        <dbReference type="SAM" id="MobiDB-lite"/>
    </source>
</evidence>
<comment type="caution">
    <text evidence="2">The sequence shown here is derived from an EMBL/GenBank/DDBJ whole genome shotgun (WGS) entry which is preliminary data.</text>
</comment>
<feature type="region of interest" description="Disordered" evidence="1">
    <location>
        <begin position="76"/>
        <end position="108"/>
    </location>
</feature>
<dbReference type="AlphaFoldDB" id="E6PSI8"/>
<dbReference type="EMBL" id="CABM01000048">
    <property type="protein sequence ID" value="CBH97895.1"/>
    <property type="molecule type" value="Genomic_DNA"/>
</dbReference>
<reference evidence="2" key="1">
    <citation type="submission" date="2009-10" db="EMBL/GenBank/DDBJ databases">
        <title>Diversity of trophic interactions inside an arsenic-rich microbial ecosystem.</title>
        <authorList>
            <person name="Bertin P.N."/>
            <person name="Heinrich-Salmeron A."/>
            <person name="Pelletier E."/>
            <person name="Goulhen-Chollet F."/>
            <person name="Arsene-Ploetze F."/>
            <person name="Gallien S."/>
            <person name="Calteau A."/>
            <person name="Vallenet D."/>
            <person name="Casiot C."/>
            <person name="Chane-Woon-Ming B."/>
            <person name="Giloteaux L."/>
            <person name="Barakat M."/>
            <person name="Bonnefoy V."/>
            <person name="Bruneel O."/>
            <person name="Chandler M."/>
            <person name="Cleiss J."/>
            <person name="Duran R."/>
            <person name="Elbaz-Poulichet F."/>
            <person name="Fonknechten N."/>
            <person name="Lauga B."/>
            <person name="Mornico D."/>
            <person name="Ortet P."/>
            <person name="Schaeffer C."/>
            <person name="Siguier P."/>
            <person name="Alexander Thil Smith A."/>
            <person name="Van Dorsselaer A."/>
            <person name="Weissenbach J."/>
            <person name="Medigue C."/>
            <person name="Le Paslier D."/>
        </authorList>
    </citation>
    <scope>NUCLEOTIDE SEQUENCE</scope>
</reference>
<gene>
    <name evidence="2" type="ORF">CARN2_3371</name>
</gene>
<organism evidence="2">
    <name type="scientific">mine drainage metagenome</name>
    <dbReference type="NCBI Taxonomy" id="410659"/>
    <lineage>
        <taxon>unclassified sequences</taxon>
        <taxon>metagenomes</taxon>
        <taxon>ecological metagenomes</taxon>
    </lineage>
</organism>
<accession>E6PSI8</accession>
<proteinExistence type="predicted"/>
<sequence>MELPRIYPLADVCKKYLPQGRETIKNRARLQPDGSYLSRLGGGQSLRLVKLGARFAVAETDLIDFLRSGGVQIEVPAPATDATPQPTPRRPGRPRKALARAGLEGGAK</sequence>